<evidence type="ECO:0000313" key="1">
    <source>
        <dbReference type="EMBL" id="CEG45854.1"/>
    </source>
</evidence>
<dbReference type="GO" id="GO:0016435">
    <property type="term" value="F:rRNA (guanine) methyltransferase activity"/>
    <property type="evidence" value="ECO:0007669"/>
    <property type="project" value="InterPro"/>
</dbReference>
<keyword evidence="2" id="KW-1185">Reference proteome</keyword>
<dbReference type="InterPro" id="IPR039769">
    <property type="entry name" value="Bud23-like"/>
</dbReference>
<dbReference type="GeneID" id="36397182"/>
<dbReference type="PANTHER" id="PTHR12734">
    <property type="entry name" value="METHYLTRANSFERASE-RELATED"/>
    <property type="match status" value="1"/>
</dbReference>
<evidence type="ECO:0000313" key="2">
    <source>
        <dbReference type="Proteomes" id="UP000054928"/>
    </source>
</evidence>
<dbReference type="RefSeq" id="XP_024582223.1">
    <property type="nucleotide sequence ID" value="XM_024716644.1"/>
</dbReference>
<dbReference type="GO" id="GO:0070476">
    <property type="term" value="P:rRNA (guanine-N7)-methylation"/>
    <property type="evidence" value="ECO:0007669"/>
    <property type="project" value="InterPro"/>
</dbReference>
<dbReference type="Gene3D" id="3.40.50.150">
    <property type="entry name" value="Vaccinia Virus protein VP39"/>
    <property type="match status" value="1"/>
</dbReference>
<dbReference type="SUPFAM" id="SSF53335">
    <property type="entry name" value="S-adenosyl-L-methionine-dependent methyltransferases"/>
    <property type="match status" value="1"/>
</dbReference>
<dbReference type="AlphaFoldDB" id="A0A0P1AV42"/>
<organism evidence="1 2">
    <name type="scientific">Plasmopara halstedii</name>
    <name type="common">Downy mildew of sunflower</name>
    <dbReference type="NCBI Taxonomy" id="4781"/>
    <lineage>
        <taxon>Eukaryota</taxon>
        <taxon>Sar</taxon>
        <taxon>Stramenopiles</taxon>
        <taxon>Oomycota</taxon>
        <taxon>Peronosporomycetes</taxon>
        <taxon>Peronosporales</taxon>
        <taxon>Peronosporaceae</taxon>
        <taxon>Plasmopara</taxon>
    </lineage>
</organism>
<reference evidence="2" key="1">
    <citation type="submission" date="2014-09" db="EMBL/GenBank/DDBJ databases">
        <authorList>
            <person name="Sharma Rahul"/>
            <person name="Thines Marco"/>
        </authorList>
    </citation>
    <scope>NUCLEOTIDE SEQUENCE [LARGE SCALE GENOMIC DNA]</scope>
</reference>
<dbReference type="EMBL" id="CCYD01001708">
    <property type="protein sequence ID" value="CEG45854.1"/>
    <property type="molecule type" value="Genomic_DNA"/>
</dbReference>
<sequence>MPYKSLRPEERGNALSTSFSSAALEFYSEKQSDVYTTSANARLQEDLTRHALELLFLDLTCTRAKADVLLLLDVGAGSGLSTKAAQKWSQEKKISVFTLAFDISASMLSLAAKETRLCTEFYRGNAAQSFPIRCGILDGAIGISMLQWLQPRGLEVCFSSLFKLLSDVHDSRVVFQVYPSSKADVDKMEMIAIQMGFYRAEAFISFPHMTSAKKKA</sequence>
<dbReference type="CDD" id="cd02440">
    <property type="entry name" value="AdoMet_MTases"/>
    <property type="match status" value="1"/>
</dbReference>
<name>A0A0P1AV42_PLAHL</name>
<dbReference type="Proteomes" id="UP000054928">
    <property type="component" value="Unassembled WGS sequence"/>
</dbReference>
<dbReference type="GO" id="GO:0005730">
    <property type="term" value="C:nucleolus"/>
    <property type="evidence" value="ECO:0007669"/>
    <property type="project" value="TreeGrafter"/>
</dbReference>
<dbReference type="STRING" id="4781.A0A0P1AV42"/>
<dbReference type="InterPro" id="IPR029063">
    <property type="entry name" value="SAM-dependent_MTases_sf"/>
</dbReference>
<accession>A0A0P1AV42</accession>
<protein>
    <recommendedName>
        <fullName evidence="3">Methyltransferase domain-containing protein</fullName>
    </recommendedName>
</protein>
<dbReference type="OrthoDB" id="506498at2759"/>
<dbReference type="PANTHER" id="PTHR12734:SF0">
    <property type="entry name" value="18S RRNA (GUANINE-N(7))-METHYLTRANSFERASE-RELATED"/>
    <property type="match status" value="1"/>
</dbReference>
<evidence type="ECO:0008006" key="3">
    <source>
        <dbReference type="Google" id="ProtNLM"/>
    </source>
</evidence>
<proteinExistence type="predicted"/>